<dbReference type="Proteomes" id="UP000188879">
    <property type="component" value="Unassembled WGS sequence"/>
</dbReference>
<feature type="domain" description="HMA" evidence="2">
    <location>
        <begin position="1"/>
        <end position="64"/>
    </location>
</feature>
<dbReference type="SUPFAM" id="SSF55008">
    <property type="entry name" value="HMA, heavy metal-associated domain"/>
    <property type="match status" value="1"/>
</dbReference>
<gene>
    <name evidence="3" type="ORF">BKE38_26115</name>
</gene>
<reference evidence="3 4" key="1">
    <citation type="submission" date="2016-10" db="EMBL/GenBank/DDBJ databases">
        <title>Draft Genome sequence of Roseomonas sp. strain M3.</title>
        <authorList>
            <person name="Subhash Y."/>
            <person name="Lee S."/>
        </authorList>
    </citation>
    <scope>NUCLEOTIDE SEQUENCE [LARGE SCALE GENOMIC DNA]</scope>
    <source>
        <strain evidence="3 4">M3</strain>
    </source>
</reference>
<dbReference type="OrthoDB" id="9801832at2"/>
<dbReference type="CDD" id="cd00371">
    <property type="entry name" value="HMA"/>
    <property type="match status" value="1"/>
</dbReference>
<dbReference type="InterPro" id="IPR017969">
    <property type="entry name" value="Heavy-metal-associated_CS"/>
</dbReference>
<dbReference type="EMBL" id="MLCO01000340">
    <property type="protein sequence ID" value="ONG45786.1"/>
    <property type="molecule type" value="Genomic_DNA"/>
</dbReference>
<evidence type="ECO:0000313" key="4">
    <source>
        <dbReference type="Proteomes" id="UP000188879"/>
    </source>
</evidence>
<comment type="caution">
    <text evidence="3">The sequence shown here is derived from an EMBL/GenBank/DDBJ whole genome shotgun (WGS) entry which is preliminary data.</text>
</comment>
<proteinExistence type="predicted"/>
<dbReference type="PROSITE" id="PS01047">
    <property type="entry name" value="HMA_1"/>
    <property type="match status" value="1"/>
</dbReference>
<evidence type="ECO:0000313" key="3">
    <source>
        <dbReference type="EMBL" id="ONG45786.1"/>
    </source>
</evidence>
<organism evidence="3 4">
    <name type="scientific">Teichococcus deserti</name>
    <dbReference type="NCBI Taxonomy" id="1817963"/>
    <lineage>
        <taxon>Bacteria</taxon>
        <taxon>Pseudomonadati</taxon>
        <taxon>Pseudomonadota</taxon>
        <taxon>Alphaproteobacteria</taxon>
        <taxon>Acetobacterales</taxon>
        <taxon>Roseomonadaceae</taxon>
        <taxon>Roseomonas</taxon>
    </lineage>
</organism>
<dbReference type="AlphaFoldDB" id="A0A1V2GVG7"/>
<dbReference type="InterPro" id="IPR036163">
    <property type="entry name" value="HMA_dom_sf"/>
</dbReference>
<name>A0A1V2GVG7_9PROT</name>
<keyword evidence="1" id="KW-0479">Metal-binding</keyword>
<evidence type="ECO:0000259" key="2">
    <source>
        <dbReference type="PROSITE" id="PS50846"/>
    </source>
</evidence>
<dbReference type="Gene3D" id="3.30.70.100">
    <property type="match status" value="1"/>
</dbReference>
<dbReference type="Pfam" id="PF00403">
    <property type="entry name" value="HMA"/>
    <property type="match status" value="1"/>
</dbReference>
<dbReference type="InterPro" id="IPR006121">
    <property type="entry name" value="HMA_dom"/>
</dbReference>
<dbReference type="GO" id="GO:0046872">
    <property type="term" value="F:metal ion binding"/>
    <property type="evidence" value="ECO:0007669"/>
    <property type="project" value="UniProtKB-KW"/>
</dbReference>
<accession>A0A1V2GVG7</accession>
<dbReference type="PROSITE" id="PS50846">
    <property type="entry name" value="HMA_2"/>
    <property type="match status" value="1"/>
</dbReference>
<protein>
    <recommendedName>
        <fullName evidence="2">HMA domain-containing protein</fullName>
    </recommendedName>
</protein>
<dbReference type="RefSeq" id="WP_076960196.1">
    <property type="nucleotide sequence ID" value="NZ_MLCO01000340.1"/>
</dbReference>
<sequence>MTESFAVTGMSCGHCVRAVTEAIQAEDPAALVRVDLAAGRVKAESRLPRARLAALIEAEGYTAT</sequence>
<evidence type="ECO:0000256" key="1">
    <source>
        <dbReference type="ARBA" id="ARBA00022723"/>
    </source>
</evidence>
<keyword evidence="4" id="KW-1185">Reference proteome</keyword>